<comment type="similarity">
    <text evidence="1">Belongs to the NAD(P)H dehydrogenase (quinone) family.</text>
</comment>
<dbReference type="SUPFAM" id="SSF52218">
    <property type="entry name" value="Flavoproteins"/>
    <property type="match status" value="1"/>
</dbReference>
<evidence type="ECO:0000259" key="3">
    <source>
        <dbReference type="Pfam" id="PF02525"/>
    </source>
</evidence>
<evidence type="ECO:0000256" key="1">
    <source>
        <dbReference type="ARBA" id="ARBA00006252"/>
    </source>
</evidence>
<comment type="caution">
    <text evidence="4">The sequence shown here is derived from an EMBL/GenBank/DDBJ whole genome shotgun (WGS) entry which is preliminary data.</text>
</comment>
<feature type="domain" description="Flavodoxin-like fold" evidence="3">
    <location>
        <begin position="1"/>
        <end position="185"/>
    </location>
</feature>
<dbReference type="GO" id="GO:0003955">
    <property type="term" value="F:NAD(P)H dehydrogenase (quinone) activity"/>
    <property type="evidence" value="ECO:0007669"/>
    <property type="project" value="TreeGrafter"/>
</dbReference>
<dbReference type="RefSeq" id="WP_214393472.1">
    <property type="nucleotide sequence ID" value="NZ_JAFLWW010000013.1"/>
</dbReference>
<organism evidence="4 5">
    <name type="scientific">Aminobacter anthyllidis</name>
    <dbReference type="NCBI Taxonomy" id="1035067"/>
    <lineage>
        <taxon>Bacteria</taxon>
        <taxon>Pseudomonadati</taxon>
        <taxon>Pseudomonadota</taxon>
        <taxon>Alphaproteobacteria</taxon>
        <taxon>Hyphomicrobiales</taxon>
        <taxon>Phyllobacteriaceae</taxon>
        <taxon>Aminobacter</taxon>
    </lineage>
</organism>
<evidence type="ECO:0000256" key="2">
    <source>
        <dbReference type="ARBA" id="ARBA00023002"/>
    </source>
</evidence>
<dbReference type="InterPro" id="IPR003680">
    <property type="entry name" value="Flavodoxin_fold"/>
</dbReference>
<dbReference type="Gene3D" id="3.40.50.360">
    <property type="match status" value="1"/>
</dbReference>
<dbReference type="AlphaFoldDB" id="A0A9X1D8V5"/>
<dbReference type="PANTHER" id="PTHR10204">
    <property type="entry name" value="NAD P H OXIDOREDUCTASE-RELATED"/>
    <property type="match status" value="1"/>
</dbReference>
<evidence type="ECO:0000313" key="5">
    <source>
        <dbReference type="Proteomes" id="UP001138921"/>
    </source>
</evidence>
<dbReference type="InterPro" id="IPR029039">
    <property type="entry name" value="Flavoprotein-like_sf"/>
</dbReference>
<evidence type="ECO:0000313" key="4">
    <source>
        <dbReference type="EMBL" id="MBT1159661.1"/>
    </source>
</evidence>
<proteinExistence type="inferred from homology"/>
<gene>
    <name evidence="4" type="ORF">J1C56_29350</name>
</gene>
<accession>A0A9X1D8V5</accession>
<keyword evidence="5" id="KW-1185">Reference proteome</keyword>
<dbReference type="GO" id="GO:0005829">
    <property type="term" value="C:cytosol"/>
    <property type="evidence" value="ECO:0007669"/>
    <property type="project" value="TreeGrafter"/>
</dbReference>
<dbReference type="PANTHER" id="PTHR10204:SF34">
    <property type="entry name" value="NAD(P)H DEHYDROGENASE [QUINONE] 1 ISOFORM 1"/>
    <property type="match status" value="1"/>
</dbReference>
<dbReference type="InterPro" id="IPR051545">
    <property type="entry name" value="NAD(P)H_dehydrogenase_qn"/>
</dbReference>
<keyword evidence="2" id="KW-0560">Oxidoreductase</keyword>
<reference evidence="4" key="2">
    <citation type="submission" date="2021-03" db="EMBL/GenBank/DDBJ databases">
        <authorList>
            <person name="Artuso I."/>
            <person name="Turrini P."/>
            <person name="Pirolo M."/>
            <person name="Lugli G.A."/>
            <person name="Ventura M."/>
            <person name="Visca P."/>
        </authorList>
    </citation>
    <scope>NUCLEOTIDE SEQUENCE</scope>
    <source>
        <strain evidence="4">LMG 26462</strain>
    </source>
</reference>
<dbReference type="Proteomes" id="UP001138921">
    <property type="component" value="Unassembled WGS sequence"/>
</dbReference>
<name>A0A9X1D8V5_9HYPH</name>
<dbReference type="EMBL" id="JAFLWW010000013">
    <property type="protein sequence ID" value="MBT1159661.1"/>
    <property type="molecule type" value="Genomic_DNA"/>
</dbReference>
<sequence>MNVLTVVCHPDSGSHTHALARQFNAGATSAGHVVDFCDLYAEGFDPVMSIRDLQQFKQVAMPDDVIAHQKRVEWSDALCLVFPIWWYGAPAMIKGWLDRVWSAGWAYSFEEETEGSLLAARPTTLLLPCGASTKQLERWGYGPEIEHLWRFGVLGYCGVDPIRIELLSDAVFNTRERQQHLDTAYEAGVAIGRDSKAKPGIAKLL</sequence>
<reference evidence="4" key="1">
    <citation type="journal article" date="2021" name="Microorganisms">
        <title>Phylogenomic Reconstruction and Metabolic Potential of the Genus Aminobacter.</title>
        <authorList>
            <person name="Artuso I."/>
            <person name="Turrini P."/>
            <person name="Pirolo M."/>
            <person name="Lugli G.A."/>
            <person name="Ventura M."/>
            <person name="Visca P."/>
        </authorList>
    </citation>
    <scope>NUCLEOTIDE SEQUENCE</scope>
    <source>
        <strain evidence="4">LMG 26462</strain>
    </source>
</reference>
<dbReference type="Pfam" id="PF02525">
    <property type="entry name" value="Flavodoxin_2"/>
    <property type="match status" value="1"/>
</dbReference>
<protein>
    <submittedName>
        <fullName evidence="4">NAD(P)H-dependent oxidoreductase</fullName>
    </submittedName>
</protein>